<feature type="transmembrane region" description="Helical" evidence="1">
    <location>
        <begin position="110"/>
        <end position="128"/>
    </location>
</feature>
<organism evidence="2 5">
    <name type="scientific">Aliirhizobium cellulosilyticum</name>
    <dbReference type="NCBI Taxonomy" id="393664"/>
    <lineage>
        <taxon>Bacteria</taxon>
        <taxon>Pseudomonadati</taxon>
        <taxon>Pseudomonadota</taxon>
        <taxon>Alphaproteobacteria</taxon>
        <taxon>Hyphomicrobiales</taxon>
        <taxon>Rhizobiaceae</taxon>
        <taxon>Aliirhizobium</taxon>
    </lineage>
</organism>
<gene>
    <name evidence="3" type="ORF">GGE31_000797</name>
    <name evidence="2" type="ORF">GGE33_000988</name>
    <name evidence="4" type="ORF">GGE35_000795</name>
</gene>
<comment type="caution">
    <text evidence="2">The sequence shown here is derived from an EMBL/GenBank/DDBJ whole genome shotgun (WGS) entry which is preliminary data.</text>
</comment>
<proteinExistence type="predicted"/>
<dbReference type="Pfam" id="PF09945">
    <property type="entry name" value="DUF2177"/>
    <property type="match status" value="1"/>
</dbReference>
<evidence type="ECO:0000313" key="6">
    <source>
        <dbReference type="Proteomes" id="UP000524535"/>
    </source>
</evidence>
<sequence>MTYLLAYMGTVVAFLGLDFIWLGTVATGFYRSRIGSLLLDQPNFVVAGIFYLFYVAGIVYFAVQPALVSGNWTTAAIAGAILGLIAYGTYDMTNLATLKNWSPMVSAVDMAWGTVLTSFSAVVGYWVAQKFSSGI</sequence>
<dbReference type="RefSeq" id="WP_183821437.1">
    <property type="nucleotide sequence ID" value="NZ_JACIGW010000001.1"/>
</dbReference>
<dbReference type="Proteomes" id="UP000524535">
    <property type="component" value="Unassembled WGS sequence"/>
</dbReference>
<keyword evidence="1" id="KW-0472">Membrane</keyword>
<dbReference type="InterPro" id="IPR018687">
    <property type="entry name" value="DUF2177_membr"/>
</dbReference>
<protein>
    <submittedName>
        <fullName evidence="2">Putative membrane protein</fullName>
    </submittedName>
</protein>
<dbReference type="EMBL" id="JACIGW010000001">
    <property type="protein sequence ID" value="MBB4347280.1"/>
    <property type="molecule type" value="Genomic_DNA"/>
</dbReference>
<evidence type="ECO:0000313" key="4">
    <source>
        <dbReference type="EMBL" id="MBB4445013.1"/>
    </source>
</evidence>
<dbReference type="Proteomes" id="UP000576087">
    <property type="component" value="Unassembled WGS sequence"/>
</dbReference>
<feature type="transmembrane region" description="Helical" evidence="1">
    <location>
        <begin position="42"/>
        <end position="63"/>
    </location>
</feature>
<reference evidence="5 6" key="1">
    <citation type="submission" date="2020-08" db="EMBL/GenBank/DDBJ databases">
        <title>Genomic Encyclopedia of Type Strains, Phase IV (KMG-V): Genome sequencing to study the core and pangenomes of soil and plant-associated prokaryotes.</title>
        <authorList>
            <person name="Whitman W."/>
        </authorList>
    </citation>
    <scope>NUCLEOTIDE SEQUENCE [LARGE SCALE GENOMIC DNA]</scope>
    <source>
        <strain evidence="3 6">SEMIA 444</strain>
        <strain evidence="2 5">SEMIA 448</strain>
        <strain evidence="4 7">SEMIA 452</strain>
    </source>
</reference>
<evidence type="ECO:0000256" key="1">
    <source>
        <dbReference type="SAM" id="Phobius"/>
    </source>
</evidence>
<dbReference type="Proteomes" id="UP000520770">
    <property type="component" value="Unassembled WGS sequence"/>
</dbReference>
<accession>A0A7W6S6D0</accession>
<keyword evidence="1" id="KW-0812">Transmembrane</keyword>
<dbReference type="AlphaFoldDB" id="A0A7W6S6D0"/>
<keyword evidence="6" id="KW-1185">Reference proteome</keyword>
<evidence type="ECO:0000313" key="5">
    <source>
        <dbReference type="Proteomes" id="UP000520770"/>
    </source>
</evidence>
<evidence type="ECO:0000313" key="2">
    <source>
        <dbReference type="EMBL" id="MBB4347280.1"/>
    </source>
</evidence>
<dbReference type="EMBL" id="JACIHM010000001">
    <property type="protein sequence ID" value="MBB4445013.1"/>
    <property type="molecule type" value="Genomic_DNA"/>
</dbReference>
<feature type="transmembrane region" description="Helical" evidence="1">
    <location>
        <begin position="69"/>
        <end position="90"/>
    </location>
</feature>
<feature type="transmembrane region" description="Helical" evidence="1">
    <location>
        <begin position="6"/>
        <end position="30"/>
    </location>
</feature>
<evidence type="ECO:0000313" key="3">
    <source>
        <dbReference type="EMBL" id="MBB4410326.1"/>
    </source>
</evidence>
<dbReference type="EMBL" id="JACIGY010000001">
    <property type="protein sequence ID" value="MBB4410326.1"/>
    <property type="molecule type" value="Genomic_DNA"/>
</dbReference>
<evidence type="ECO:0000313" key="7">
    <source>
        <dbReference type="Proteomes" id="UP000576087"/>
    </source>
</evidence>
<keyword evidence="1" id="KW-1133">Transmembrane helix</keyword>
<name>A0A7W6S6D0_9HYPH</name>